<evidence type="ECO:0000313" key="4">
    <source>
        <dbReference type="Proteomes" id="UP000800035"/>
    </source>
</evidence>
<keyword evidence="4" id="KW-1185">Reference proteome</keyword>
<accession>A0A6A5UI99</accession>
<dbReference type="EMBL" id="ML976978">
    <property type="protein sequence ID" value="KAF1962636.1"/>
    <property type="molecule type" value="Genomic_DNA"/>
</dbReference>
<evidence type="ECO:0000256" key="2">
    <source>
        <dbReference type="SAM" id="SignalP"/>
    </source>
</evidence>
<evidence type="ECO:0000313" key="3">
    <source>
        <dbReference type="EMBL" id="KAF1962636.1"/>
    </source>
</evidence>
<proteinExistence type="predicted"/>
<feature type="chain" id="PRO_5025499566" evidence="2">
    <location>
        <begin position="27"/>
        <end position="120"/>
    </location>
</feature>
<reference evidence="3" key="1">
    <citation type="journal article" date="2020" name="Stud. Mycol.">
        <title>101 Dothideomycetes genomes: a test case for predicting lifestyles and emergence of pathogens.</title>
        <authorList>
            <person name="Haridas S."/>
            <person name="Albert R."/>
            <person name="Binder M."/>
            <person name="Bloem J."/>
            <person name="Labutti K."/>
            <person name="Salamov A."/>
            <person name="Andreopoulos B."/>
            <person name="Baker S."/>
            <person name="Barry K."/>
            <person name="Bills G."/>
            <person name="Bluhm B."/>
            <person name="Cannon C."/>
            <person name="Castanera R."/>
            <person name="Culley D."/>
            <person name="Daum C."/>
            <person name="Ezra D."/>
            <person name="Gonzalez J."/>
            <person name="Henrissat B."/>
            <person name="Kuo A."/>
            <person name="Liang C."/>
            <person name="Lipzen A."/>
            <person name="Lutzoni F."/>
            <person name="Magnuson J."/>
            <person name="Mondo S."/>
            <person name="Nolan M."/>
            <person name="Ohm R."/>
            <person name="Pangilinan J."/>
            <person name="Park H.-J."/>
            <person name="Ramirez L."/>
            <person name="Alfaro M."/>
            <person name="Sun H."/>
            <person name="Tritt A."/>
            <person name="Yoshinaga Y."/>
            <person name="Zwiers L.-H."/>
            <person name="Turgeon B."/>
            <person name="Goodwin S."/>
            <person name="Spatafora J."/>
            <person name="Crous P."/>
            <person name="Grigoriev I."/>
        </authorList>
    </citation>
    <scope>NUCLEOTIDE SEQUENCE</scope>
    <source>
        <strain evidence="3">CBS 675.92</strain>
    </source>
</reference>
<dbReference type="Proteomes" id="UP000800035">
    <property type="component" value="Unassembled WGS sequence"/>
</dbReference>
<feature type="compositionally biased region" description="Polar residues" evidence="1">
    <location>
        <begin position="47"/>
        <end position="61"/>
    </location>
</feature>
<feature type="compositionally biased region" description="Low complexity" evidence="1">
    <location>
        <begin position="88"/>
        <end position="99"/>
    </location>
</feature>
<evidence type="ECO:0000256" key="1">
    <source>
        <dbReference type="SAM" id="MobiDB-lite"/>
    </source>
</evidence>
<feature type="region of interest" description="Disordered" evidence="1">
    <location>
        <begin position="39"/>
        <end position="120"/>
    </location>
</feature>
<dbReference type="AlphaFoldDB" id="A0A6A5UI99"/>
<keyword evidence="2" id="KW-0732">Signal</keyword>
<sequence>MHIPASLRIPLFAVLSTAIHLPSTICTWPNPSPMDRLSSFCKRSHRNPNASNPYTDENISGTMDGADKGANGRNIEQKKVTGEGLGKPSTFTSTAPTSSGRNDEAWQGEGRFKGVNEFAP</sequence>
<organism evidence="3 4">
    <name type="scientific">Byssothecium circinans</name>
    <dbReference type="NCBI Taxonomy" id="147558"/>
    <lineage>
        <taxon>Eukaryota</taxon>
        <taxon>Fungi</taxon>
        <taxon>Dikarya</taxon>
        <taxon>Ascomycota</taxon>
        <taxon>Pezizomycotina</taxon>
        <taxon>Dothideomycetes</taxon>
        <taxon>Pleosporomycetidae</taxon>
        <taxon>Pleosporales</taxon>
        <taxon>Massarineae</taxon>
        <taxon>Massarinaceae</taxon>
        <taxon>Byssothecium</taxon>
    </lineage>
</organism>
<feature type="signal peptide" evidence="2">
    <location>
        <begin position="1"/>
        <end position="26"/>
    </location>
</feature>
<gene>
    <name evidence="3" type="ORF">CC80DRAFT_565105</name>
</gene>
<name>A0A6A5UI99_9PLEO</name>
<protein>
    <submittedName>
        <fullName evidence="3">Uncharacterized protein</fullName>
    </submittedName>
</protein>